<comment type="caution">
    <text evidence="7">The sequence shown here is derived from an EMBL/GenBank/DDBJ whole genome shotgun (WGS) entry which is preliminary data.</text>
</comment>
<dbReference type="GO" id="GO:0009001">
    <property type="term" value="F:serine O-acetyltransferase activity"/>
    <property type="evidence" value="ECO:0007669"/>
    <property type="project" value="UniProtKB-EC"/>
</dbReference>
<keyword evidence="3" id="KW-0028">Amino-acid biosynthesis</keyword>
<feature type="compositionally biased region" description="Polar residues" evidence="6">
    <location>
        <begin position="115"/>
        <end position="132"/>
    </location>
</feature>
<dbReference type="InterPro" id="IPR045304">
    <property type="entry name" value="LbH_SAT"/>
</dbReference>
<name>A0A1X0P9S3_9TRYP</name>
<dbReference type="STRING" id="67003.A0A1X0P9S3"/>
<dbReference type="InterPro" id="IPR011004">
    <property type="entry name" value="Trimer_LpxA-like_sf"/>
</dbReference>
<dbReference type="Proteomes" id="UP000192257">
    <property type="component" value="Unassembled WGS sequence"/>
</dbReference>
<dbReference type="Pfam" id="PF00132">
    <property type="entry name" value="Hexapep"/>
    <property type="match status" value="1"/>
</dbReference>
<dbReference type="RefSeq" id="XP_028887750.1">
    <property type="nucleotide sequence ID" value="XM_029021242.1"/>
</dbReference>
<dbReference type="OrthoDB" id="25818at2759"/>
<gene>
    <name evidence="7" type="ORF">TM35_000015610</name>
</gene>
<dbReference type="EC" id="2.3.1.30" evidence="2"/>
<feature type="region of interest" description="Disordered" evidence="6">
    <location>
        <begin position="98"/>
        <end position="138"/>
    </location>
</feature>
<dbReference type="InterPro" id="IPR042122">
    <property type="entry name" value="Ser_AcTrfase_N_sf"/>
</dbReference>
<proteinExistence type="inferred from homology"/>
<dbReference type="VEuPathDB" id="TriTrypDB:TM35_000015610"/>
<dbReference type="Gene3D" id="2.160.10.10">
    <property type="entry name" value="Hexapeptide repeat proteins"/>
    <property type="match status" value="1"/>
</dbReference>
<organism evidence="7 8">
    <name type="scientific">Trypanosoma theileri</name>
    <dbReference type="NCBI Taxonomy" id="67003"/>
    <lineage>
        <taxon>Eukaryota</taxon>
        <taxon>Discoba</taxon>
        <taxon>Euglenozoa</taxon>
        <taxon>Kinetoplastea</taxon>
        <taxon>Metakinetoplastina</taxon>
        <taxon>Trypanosomatida</taxon>
        <taxon>Trypanosomatidae</taxon>
        <taxon>Trypanosoma</taxon>
    </lineage>
</organism>
<dbReference type="PANTHER" id="PTHR42811">
    <property type="entry name" value="SERINE ACETYLTRANSFERASE"/>
    <property type="match status" value="1"/>
</dbReference>
<accession>A0A1X0P9S3</accession>
<dbReference type="GO" id="GO:0008652">
    <property type="term" value="P:amino acid biosynthetic process"/>
    <property type="evidence" value="ECO:0007669"/>
    <property type="project" value="UniProtKB-KW"/>
</dbReference>
<evidence type="ECO:0000256" key="6">
    <source>
        <dbReference type="SAM" id="MobiDB-lite"/>
    </source>
</evidence>
<sequence length="349" mass="38099">MKRLEVISKALTGLGLTPDEVGCPRGVSSSALSDLMDCLTYVLFPEYTHPPKSCTSSHAFHADRNTNLEHTISHMADIMTAQLHCAFILQGHTRRISDGTQQRKNSGGEGEEQSKNNSVPIGNNSLSPSEGDNFSRGAQKKADEITEIFLTQKLQHLRWLLRTDAEAIFQNDVAATSLSEVILCYPGLRCMRYQRTAHILYHLGAPNNFTRLLTEMAHSTTGIDIHPATSIGHHFFIDHGTGIVIGASAIIGNYVSIYQGVTLGAKSFPVDKKTGERIRFLARHPIIEDGVTIYANAVVLGRVRIGKGSTIGGNCWVVQDLPPGSVIAQKPSLKLSRVDMMFHENGSGI</sequence>
<keyword evidence="4 7" id="KW-0808">Transferase</keyword>
<comment type="similarity">
    <text evidence="1">Belongs to the transferase hexapeptide repeat family.</text>
</comment>
<keyword evidence="8" id="KW-1185">Reference proteome</keyword>
<evidence type="ECO:0000313" key="7">
    <source>
        <dbReference type="EMBL" id="ORC93684.1"/>
    </source>
</evidence>
<dbReference type="CDD" id="cd03354">
    <property type="entry name" value="LbH_SAT"/>
    <property type="match status" value="1"/>
</dbReference>
<dbReference type="SUPFAM" id="SSF51161">
    <property type="entry name" value="Trimeric LpxA-like enzymes"/>
    <property type="match status" value="1"/>
</dbReference>
<evidence type="ECO:0000256" key="3">
    <source>
        <dbReference type="ARBA" id="ARBA00022605"/>
    </source>
</evidence>
<dbReference type="InterPro" id="IPR001451">
    <property type="entry name" value="Hexapep"/>
</dbReference>
<evidence type="ECO:0000256" key="1">
    <source>
        <dbReference type="ARBA" id="ARBA00007274"/>
    </source>
</evidence>
<evidence type="ECO:0000256" key="4">
    <source>
        <dbReference type="ARBA" id="ARBA00022679"/>
    </source>
</evidence>
<dbReference type="AlphaFoldDB" id="A0A1X0P9S3"/>
<evidence type="ECO:0000256" key="2">
    <source>
        <dbReference type="ARBA" id="ARBA00013266"/>
    </source>
</evidence>
<protein>
    <recommendedName>
        <fullName evidence="2">serine O-acetyltransferase</fullName>
        <ecNumber evidence="2">2.3.1.30</ecNumber>
    </recommendedName>
</protein>
<reference evidence="7 8" key="1">
    <citation type="submission" date="2017-03" db="EMBL/GenBank/DDBJ databases">
        <title>An alternative strategy for trypanosome survival in the mammalian bloodstream revealed through genome and transcriptome analysis of the ubiquitous bovine parasite Trypanosoma (Megatrypanum) theileri.</title>
        <authorList>
            <person name="Kelly S."/>
            <person name="Ivens A."/>
            <person name="Mott A."/>
            <person name="O'Neill E."/>
            <person name="Emms D."/>
            <person name="Macleod O."/>
            <person name="Voorheis P."/>
            <person name="Matthews J."/>
            <person name="Matthews K."/>
            <person name="Carrington M."/>
        </authorList>
    </citation>
    <scope>NUCLEOTIDE SEQUENCE [LARGE SCALE GENOMIC DNA]</scope>
    <source>
        <strain evidence="7">Edinburgh</strain>
    </source>
</reference>
<evidence type="ECO:0000256" key="5">
    <source>
        <dbReference type="ARBA" id="ARBA00023315"/>
    </source>
</evidence>
<dbReference type="Gene3D" id="1.10.3130.10">
    <property type="entry name" value="serine acetyltransferase, domain 1"/>
    <property type="match status" value="1"/>
</dbReference>
<dbReference type="GeneID" id="39981022"/>
<dbReference type="EMBL" id="NBCO01000001">
    <property type="protein sequence ID" value="ORC93684.1"/>
    <property type="molecule type" value="Genomic_DNA"/>
</dbReference>
<evidence type="ECO:0000313" key="8">
    <source>
        <dbReference type="Proteomes" id="UP000192257"/>
    </source>
</evidence>
<keyword evidence="5" id="KW-0012">Acyltransferase</keyword>